<dbReference type="Proteomes" id="UP000812287">
    <property type="component" value="Unassembled WGS sequence"/>
</dbReference>
<dbReference type="AlphaFoldDB" id="A0A9P8ATI8"/>
<dbReference type="SUPFAM" id="SSF52540">
    <property type="entry name" value="P-loop containing nucleoside triphosphate hydrolases"/>
    <property type="match status" value="1"/>
</dbReference>
<dbReference type="GO" id="GO:0004386">
    <property type="term" value="F:helicase activity"/>
    <property type="evidence" value="ECO:0007669"/>
    <property type="project" value="InterPro"/>
</dbReference>
<dbReference type="CDD" id="cd18808">
    <property type="entry name" value="SF1_C_Upf1"/>
    <property type="match status" value="1"/>
</dbReference>
<feature type="domain" description="DNA2/NAM7 helicase-like C-terminal" evidence="2">
    <location>
        <begin position="177"/>
        <end position="356"/>
    </location>
</feature>
<dbReference type="Gene3D" id="3.40.50.300">
    <property type="entry name" value="P-loop containing nucleotide triphosphate hydrolases"/>
    <property type="match status" value="2"/>
</dbReference>
<protein>
    <recommendedName>
        <fullName evidence="5">DNA2/NAM7 helicase-like C-terminal domain-containing protein</fullName>
    </recommendedName>
</protein>
<keyword evidence="4" id="KW-1185">Reference proteome</keyword>
<sequence length="360" mass="41575">MRYLEHSQPAFHKAFQIPPSEDGMMIADEKGRAVDEYYLFCQWKRAMMQEIRQSHLSKWEDRARRVANVILCRQILRYNDLINQLTHKFRVWDAAVLQNKQIIDCTTMAAAKYGLDLQAAASDVVLVEEAGEVLESHIVTALGKAANQLILIGDHKQLRPKVNNYDLTVEKGEVYDLNRSLFERLVLKGYPHQTLHTQHRMRPEISALVRHLTYPNLRDAPKTQNRSPVRGLRDNIVFINHRHLEDGSLQIMDCRDLGSTSSKQNLFEGRMVLKIVKYLVQQGYDSSQMVVLTPYLVQLHKLQRGLKNEVDPVLNDIDSYGLVRADLLTLEEAQSRKRSRLRLATIDNYQGEECDASLYH</sequence>
<evidence type="ECO:0008006" key="5">
    <source>
        <dbReference type="Google" id="ProtNLM"/>
    </source>
</evidence>
<dbReference type="GeneID" id="66104282"/>
<evidence type="ECO:0000259" key="1">
    <source>
        <dbReference type="Pfam" id="PF13086"/>
    </source>
</evidence>
<accession>A0A9P8ATI8</accession>
<evidence type="ECO:0000313" key="3">
    <source>
        <dbReference type="EMBL" id="KAG7447245.1"/>
    </source>
</evidence>
<reference evidence="3" key="1">
    <citation type="submission" date="2020-11" db="EMBL/GenBank/DDBJ databases">
        <title>Adaptations for nitrogen fixation in a non-lichenized fungal sporocarp promotes dispersal by wood-feeding termites.</title>
        <authorList>
            <consortium name="DOE Joint Genome Institute"/>
            <person name="Koch R.A."/>
            <person name="Yoon G."/>
            <person name="Arayal U."/>
            <person name="Lail K."/>
            <person name="Amirebrahimi M."/>
            <person name="Labutti K."/>
            <person name="Lipzen A."/>
            <person name="Riley R."/>
            <person name="Barry K."/>
            <person name="Henrissat B."/>
            <person name="Grigoriev I.V."/>
            <person name="Herr J.R."/>
            <person name="Aime M.C."/>
        </authorList>
    </citation>
    <scope>NUCLEOTIDE SEQUENCE</scope>
    <source>
        <strain evidence="3">MCA 3950</strain>
    </source>
</reference>
<organism evidence="3 4">
    <name type="scientific">Guyanagaster necrorhizus</name>
    <dbReference type="NCBI Taxonomy" id="856835"/>
    <lineage>
        <taxon>Eukaryota</taxon>
        <taxon>Fungi</taxon>
        <taxon>Dikarya</taxon>
        <taxon>Basidiomycota</taxon>
        <taxon>Agaricomycotina</taxon>
        <taxon>Agaricomycetes</taxon>
        <taxon>Agaricomycetidae</taxon>
        <taxon>Agaricales</taxon>
        <taxon>Marasmiineae</taxon>
        <taxon>Physalacriaceae</taxon>
        <taxon>Guyanagaster</taxon>
    </lineage>
</organism>
<dbReference type="InterPro" id="IPR041679">
    <property type="entry name" value="DNA2/NAM7-like_C"/>
</dbReference>
<dbReference type="PANTHER" id="PTHR10887">
    <property type="entry name" value="DNA2/NAM7 HELICASE FAMILY"/>
    <property type="match status" value="1"/>
</dbReference>
<dbReference type="InterPro" id="IPR045055">
    <property type="entry name" value="DNA2/NAM7-like"/>
</dbReference>
<gene>
    <name evidence="3" type="ORF">BT62DRAFT_71310</name>
</gene>
<evidence type="ECO:0000259" key="2">
    <source>
        <dbReference type="Pfam" id="PF13087"/>
    </source>
</evidence>
<dbReference type="PANTHER" id="PTHR10887:SF341">
    <property type="entry name" value="NFX1-TYPE ZINC FINGER-CONTAINING PROTEIN 1"/>
    <property type="match status" value="1"/>
</dbReference>
<dbReference type="OrthoDB" id="2423195at2759"/>
<dbReference type="EMBL" id="MU250532">
    <property type="protein sequence ID" value="KAG7447245.1"/>
    <property type="molecule type" value="Genomic_DNA"/>
</dbReference>
<dbReference type="InterPro" id="IPR041677">
    <property type="entry name" value="DNA2/NAM7_AAA_11"/>
</dbReference>
<dbReference type="Pfam" id="PF13086">
    <property type="entry name" value="AAA_11"/>
    <property type="match status" value="1"/>
</dbReference>
<evidence type="ECO:0000313" key="4">
    <source>
        <dbReference type="Proteomes" id="UP000812287"/>
    </source>
</evidence>
<comment type="caution">
    <text evidence="3">The sequence shown here is derived from an EMBL/GenBank/DDBJ whole genome shotgun (WGS) entry which is preliminary data.</text>
</comment>
<name>A0A9P8ATI8_9AGAR</name>
<dbReference type="InterPro" id="IPR047187">
    <property type="entry name" value="SF1_C_Upf1"/>
</dbReference>
<feature type="domain" description="DNA2/NAM7 helicase helicase" evidence="1">
    <location>
        <begin position="83"/>
        <end position="162"/>
    </location>
</feature>
<dbReference type="RefSeq" id="XP_043040745.1">
    <property type="nucleotide sequence ID" value="XM_043181986.1"/>
</dbReference>
<dbReference type="InterPro" id="IPR027417">
    <property type="entry name" value="P-loop_NTPase"/>
</dbReference>
<dbReference type="GO" id="GO:0031380">
    <property type="term" value="C:nuclear RNA-directed RNA polymerase complex"/>
    <property type="evidence" value="ECO:0007669"/>
    <property type="project" value="TreeGrafter"/>
</dbReference>
<proteinExistence type="predicted"/>
<dbReference type="Pfam" id="PF13087">
    <property type="entry name" value="AAA_12"/>
    <property type="match status" value="1"/>
</dbReference>
<dbReference type="GO" id="GO:0031048">
    <property type="term" value="P:regulatory ncRNA-mediated heterochromatin formation"/>
    <property type="evidence" value="ECO:0007669"/>
    <property type="project" value="TreeGrafter"/>
</dbReference>